<dbReference type="PANTHER" id="PTHR10353:SF53">
    <property type="entry name" value="BETA-1,4-GLUCOSIDASE (EUROFUNG)"/>
    <property type="match status" value="1"/>
</dbReference>
<protein>
    <recommendedName>
        <fullName evidence="4">Beta-glucosidase</fullName>
    </recommendedName>
</protein>
<gene>
    <name evidence="2" type="ORF">LTR69_007819</name>
</gene>
<keyword evidence="3" id="KW-1185">Reference proteome</keyword>
<evidence type="ECO:0000256" key="1">
    <source>
        <dbReference type="RuleBase" id="RU003690"/>
    </source>
</evidence>
<organism evidence="2 3">
    <name type="scientific">Exophiala sideris</name>
    <dbReference type="NCBI Taxonomy" id="1016849"/>
    <lineage>
        <taxon>Eukaryota</taxon>
        <taxon>Fungi</taxon>
        <taxon>Dikarya</taxon>
        <taxon>Ascomycota</taxon>
        <taxon>Pezizomycotina</taxon>
        <taxon>Eurotiomycetes</taxon>
        <taxon>Chaetothyriomycetidae</taxon>
        <taxon>Chaetothyriales</taxon>
        <taxon>Herpotrichiellaceae</taxon>
        <taxon>Exophiala</taxon>
    </lineage>
</organism>
<dbReference type="InterPro" id="IPR001360">
    <property type="entry name" value="Glyco_hydro_1"/>
</dbReference>
<dbReference type="Pfam" id="PF00232">
    <property type="entry name" value="Glyco_hydro_1"/>
    <property type="match status" value="1"/>
</dbReference>
<reference evidence="2 3" key="1">
    <citation type="submission" date="2023-08" db="EMBL/GenBank/DDBJ databases">
        <title>Black Yeasts Isolated from many extreme environments.</title>
        <authorList>
            <person name="Coleine C."/>
            <person name="Stajich J.E."/>
            <person name="Selbmann L."/>
        </authorList>
    </citation>
    <scope>NUCLEOTIDE SEQUENCE [LARGE SCALE GENOMIC DNA]</scope>
    <source>
        <strain evidence="2 3">CCFEE 6328</strain>
    </source>
</reference>
<dbReference type="Proteomes" id="UP001345691">
    <property type="component" value="Unassembled WGS sequence"/>
</dbReference>
<evidence type="ECO:0008006" key="4">
    <source>
        <dbReference type="Google" id="ProtNLM"/>
    </source>
</evidence>
<comment type="caution">
    <text evidence="2">The sequence shown here is derived from an EMBL/GenBank/DDBJ whole genome shotgun (WGS) entry which is preliminary data.</text>
</comment>
<comment type="similarity">
    <text evidence="1">Belongs to the glycosyl hydrolase 1 family.</text>
</comment>
<dbReference type="PANTHER" id="PTHR10353">
    <property type="entry name" value="GLYCOSYL HYDROLASE"/>
    <property type="match status" value="1"/>
</dbReference>
<accession>A0ABR0J4R7</accession>
<dbReference type="EMBL" id="JAVRRF010000018">
    <property type="protein sequence ID" value="KAK5056279.1"/>
    <property type="molecule type" value="Genomic_DNA"/>
</dbReference>
<sequence>MFDESACTESPSSTTYAPPFAALSSLVPNQTTTTWASVASPTDSTVKYGNYAWSAQWATLSNNVTAPPFTTTAAATPIASSELIKPPPLPFAIGYDNDYHYPENFVFGFASSAVQGEGASSMDEGRGPSLAEKLFNGSSISSLSYYLYKQDIARMAAAGVQTYAFTISWSRILPFAVPGSPVNQQGIDHYNDLIDTLIKYGITPIVTLNDFDTPLYYYTKTSFSGWDHPDFVEGFVNYAQIVLSHYADRVSHWISFNEPTVDAIGFNNWQSSYNVNIAHARVVHWYREVLKGTGKWTIKLSLQKGFTLPLNATNASDVQAAERELDFTIAQFANPLFLGQPVPESLSSALGNKTPTYTDAELEYLNGTCDLCSLNFYSAEYVTAPPGGFDACLSNSSSALYPKCVLGLTVRNGWDVGVPSNAGRMLGVAEFRPFFSYVWSRWPSSGGIIVPEFGWAPFEASAMTTSQQQADLMASIWYQSMLNEMLKSTYEDGVPFVGALGWSFLDNWEFGEYADKYGVVGWNATTLQRYYKRTIFDFVDFVSAREAV</sequence>
<dbReference type="SUPFAM" id="SSF51445">
    <property type="entry name" value="(Trans)glycosidases"/>
    <property type="match status" value="1"/>
</dbReference>
<dbReference type="InterPro" id="IPR017853">
    <property type="entry name" value="GH"/>
</dbReference>
<evidence type="ECO:0000313" key="2">
    <source>
        <dbReference type="EMBL" id="KAK5056279.1"/>
    </source>
</evidence>
<dbReference type="Gene3D" id="3.20.20.80">
    <property type="entry name" value="Glycosidases"/>
    <property type="match status" value="1"/>
</dbReference>
<name>A0ABR0J4R7_9EURO</name>
<proteinExistence type="inferred from homology"/>
<evidence type="ECO:0000313" key="3">
    <source>
        <dbReference type="Proteomes" id="UP001345691"/>
    </source>
</evidence>